<gene>
    <name evidence="2" type="primary">mobB</name>
    <name evidence="2" type="ORF">EXD82_08375</name>
</gene>
<dbReference type="SUPFAM" id="SSF52540">
    <property type="entry name" value="P-loop containing nucleoside triphosphate hydrolases"/>
    <property type="match status" value="1"/>
</dbReference>
<dbReference type="OrthoDB" id="9786803at2"/>
<proteinExistence type="predicted"/>
<accession>A0A544QTU0</accession>
<evidence type="ECO:0000259" key="1">
    <source>
        <dbReference type="Pfam" id="PF03205"/>
    </source>
</evidence>
<dbReference type="Gene3D" id="3.40.50.300">
    <property type="entry name" value="P-loop containing nucleotide triphosphate hydrolases"/>
    <property type="match status" value="1"/>
</dbReference>
<dbReference type="AlphaFoldDB" id="A0A544QTU0"/>
<dbReference type="PANTHER" id="PTHR40072:SF1">
    <property type="entry name" value="MOLYBDOPTERIN-GUANINE DINUCLEOTIDE BIOSYNTHESIS ADAPTER PROTEIN"/>
    <property type="match status" value="1"/>
</dbReference>
<comment type="caution">
    <text evidence="2">The sequence shown here is derived from an EMBL/GenBank/DDBJ whole genome shotgun (WGS) entry which is preliminary data.</text>
</comment>
<sequence length="188" mass="21646">MKKIQRIISVSGYSNSGKTTLISEIIRELKNRNLKVGLIKHSHHEIETGDEKKDTGRQRKSGAEITCAFTENKASICIEKNIVEYFADILNLYKNMDIVIIEGMSKSKFRGIEVLSYENFIKRNIRKAVEPEIYYIVCDKYINTNDIKEKNVILSSDYDNIAKVCDIIECGIISGFYDIDTEKIKEYI</sequence>
<keyword evidence="3" id="KW-1185">Reference proteome</keyword>
<dbReference type="EMBL" id="SGJB01000016">
    <property type="protein sequence ID" value="TQQ84109.1"/>
    <property type="molecule type" value="Genomic_DNA"/>
</dbReference>
<dbReference type="Proteomes" id="UP000317863">
    <property type="component" value="Unassembled WGS sequence"/>
</dbReference>
<organism evidence="2 3">
    <name type="scientific">Peptacetobacter hominis</name>
    <dbReference type="NCBI Taxonomy" id="2743610"/>
    <lineage>
        <taxon>Bacteria</taxon>
        <taxon>Bacillati</taxon>
        <taxon>Bacillota</taxon>
        <taxon>Clostridia</taxon>
        <taxon>Peptostreptococcales</taxon>
        <taxon>Peptostreptococcaceae</taxon>
        <taxon>Peptacetobacter</taxon>
    </lineage>
</organism>
<dbReference type="InterPro" id="IPR004435">
    <property type="entry name" value="MobB_dom"/>
</dbReference>
<dbReference type="RefSeq" id="WP_142536464.1">
    <property type="nucleotide sequence ID" value="NZ_SGJB01000016.1"/>
</dbReference>
<dbReference type="InterPro" id="IPR052539">
    <property type="entry name" value="MGD_biosynthesis_adapter"/>
</dbReference>
<dbReference type="InterPro" id="IPR027417">
    <property type="entry name" value="P-loop_NTPase"/>
</dbReference>
<dbReference type="Pfam" id="PF03205">
    <property type="entry name" value="MobB"/>
    <property type="match status" value="1"/>
</dbReference>
<feature type="domain" description="Molybdopterin-guanine dinucleotide biosynthesis protein B (MobB)" evidence="1">
    <location>
        <begin position="7"/>
        <end position="119"/>
    </location>
</feature>
<protein>
    <submittedName>
        <fullName evidence="2">Molybdopterin-guanine dinucleotide biosynthesis protein B</fullName>
    </submittedName>
</protein>
<evidence type="ECO:0000313" key="2">
    <source>
        <dbReference type="EMBL" id="TQQ84109.1"/>
    </source>
</evidence>
<evidence type="ECO:0000313" key="3">
    <source>
        <dbReference type="Proteomes" id="UP000317863"/>
    </source>
</evidence>
<name>A0A544QTU0_9FIRM</name>
<dbReference type="PANTHER" id="PTHR40072">
    <property type="entry name" value="MOLYBDOPTERIN-GUANINE DINUCLEOTIDE BIOSYNTHESIS ADAPTER PROTEIN-RELATED"/>
    <property type="match status" value="1"/>
</dbReference>
<dbReference type="NCBIfam" id="TIGR00176">
    <property type="entry name" value="mobB"/>
    <property type="match status" value="1"/>
</dbReference>
<reference evidence="2 3" key="1">
    <citation type="submission" date="2019-02" db="EMBL/GenBank/DDBJ databases">
        <title>Peptostreptococcaceae bacterium ZHW00191 nov., a new bacterium isolated from the human gut.</title>
        <authorList>
            <person name="Zhou H.-W."/>
            <person name="Chen X.-J."/>
        </authorList>
    </citation>
    <scope>NUCLEOTIDE SEQUENCE [LARGE SCALE GENOMIC DNA]</scope>
    <source>
        <strain evidence="2 3">ZHW00191</strain>
    </source>
</reference>
<dbReference type="GO" id="GO:0006777">
    <property type="term" value="P:Mo-molybdopterin cofactor biosynthetic process"/>
    <property type="evidence" value="ECO:0007669"/>
    <property type="project" value="InterPro"/>
</dbReference>
<dbReference type="GO" id="GO:0005525">
    <property type="term" value="F:GTP binding"/>
    <property type="evidence" value="ECO:0007669"/>
    <property type="project" value="InterPro"/>
</dbReference>